<feature type="transmembrane region" description="Helical" evidence="1">
    <location>
        <begin position="303"/>
        <end position="323"/>
    </location>
</feature>
<organism evidence="2 3">
    <name type="scientific">Geotrypetes seraphini</name>
    <name type="common">Gaboon caecilian</name>
    <name type="synonym">Caecilia seraphini</name>
    <dbReference type="NCBI Taxonomy" id="260995"/>
    <lineage>
        <taxon>Eukaryota</taxon>
        <taxon>Metazoa</taxon>
        <taxon>Chordata</taxon>
        <taxon>Craniata</taxon>
        <taxon>Vertebrata</taxon>
        <taxon>Euteleostomi</taxon>
        <taxon>Amphibia</taxon>
        <taxon>Gymnophiona</taxon>
        <taxon>Geotrypetes</taxon>
    </lineage>
</organism>
<dbReference type="Proteomes" id="UP000515159">
    <property type="component" value="Chromosome 13"/>
</dbReference>
<dbReference type="GeneID" id="117347833"/>
<dbReference type="CDD" id="cd22190">
    <property type="entry name" value="PGAP4"/>
    <property type="match status" value="1"/>
</dbReference>
<keyword evidence="1" id="KW-0472">Membrane</keyword>
<evidence type="ECO:0000313" key="2">
    <source>
        <dbReference type="Proteomes" id="UP000515159"/>
    </source>
</evidence>
<dbReference type="KEGG" id="gsh:117347833"/>
<dbReference type="GO" id="GO:0000139">
    <property type="term" value="C:Golgi membrane"/>
    <property type="evidence" value="ECO:0007669"/>
    <property type="project" value="InterPro"/>
</dbReference>
<reference evidence="3" key="1">
    <citation type="submission" date="2025-08" db="UniProtKB">
        <authorList>
            <consortium name="RefSeq"/>
        </authorList>
    </citation>
    <scope>IDENTIFICATION</scope>
</reference>
<dbReference type="AlphaFoldDB" id="A0A6P8P2G5"/>
<dbReference type="InterPro" id="IPR029675">
    <property type="entry name" value="PGAP4"/>
</dbReference>
<evidence type="ECO:0000313" key="3">
    <source>
        <dbReference type="RefSeq" id="XP_033775145.1"/>
    </source>
</evidence>
<accession>A0A6P8P2G5</accession>
<gene>
    <name evidence="3" type="primary">PGAP4</name>
</gene>
<keyword evidence="2" id="KW-1185">Reference proteome</keyword>
<name>A0A6P8P2G5_GEOSA</name>
<dbReference type="RefSeq" id="XP_033775145.1">
    <property type="nucleotide sequence ID" value="XM_033919254.1"/>
</dbReference>
<protein>
    <submittedName>
        <fullName evidence="3">Transmembrane protein 246</fullName>
    </submittedName>
</protein>
<feature type="transmembrane region" description="Helical" evidence="1">
    <location>
        <begin position="276"/>
        <end position="297"/>
    </location>
</feature>
<evidence type="ECO:0000256" key="1">
    <source>
        <dbReference type="SAM" id="Phobius"/>
    </source>
</evidence>
<sequence>MKFERQRREGPIRGTRTSLWHHLLLWFHCTSTSLQLFILTAVTFGIVLPLVCHDLLHSYYFVHRWHLDHMSWEFLEQNLEEGQAAVQYFDSLRLLNSSLMVSANADEPSPKPWLVITIITVQRQLEYHYPMQVMSRFHQLLARCGKACHHHHLFLCNVDQNPQNHQDAQLLAKFFPTTVRYNEKESASSDGDSSSNIFEKEKQDYAYCLAKTLSTFDTKYVMLVEDDAVPEDDIFSVLHHLLLARFSESALGDALYFKLYHPEKLQRYVNPEPMRILEWIGLGMFLGTFLSLLYAWVLGHPVIRRPIFLFFMLYSMALTELFGRHYLLELRRLTPALYNVVPVTECCTPAMVYSAASAHRILGYFSELHCRLGFAKDTALYSILREKGEWAYVVEPNLVKHVGLHSTLRRKNSEPKLL</sequence>
<dbReference type="FunCoup" id="A0A6P8P2G5">
    <property type="interactions" value="398"/>
</dbReference>
<keyword evidence="1" id="KW-1133">Transmembrane helix</keyword>
<feature type="transmembrane region" description="Helical" evidence="1">
    <location>
        <begin position="20"/>
        <end position="38"/>
    </location>
</feature>
<dbReference type="GO" id="GO:0006506">
    <property type="term" value="P:GPI anchor biosynthetic process"/>
    <property type="evidence" value="ECO:0007669"/>
    <property type="project" value="InterPro"/>
</dbReference>
<dbReference type="PANTHER" id="PTHR31410:SF1">
    <property type="entry name" value="POST-GPI ATTACHMENT TO PROTEINS FACTOR 4"/>
    <property type="match status" value="1"/>
</dbReference>
<dbReference type="InParanoid" id="A0A6P8P2G5"/>
<proteinExistence type="predicted"/>
<keyword evidence="1 3" id="KW-0812">Transmembrane</keyword>
<dbReference type="GO" id="GO:0016757">
    <property type="term" value="F:glycosyltransferase activity"/>
    <property type="evidence" value="ECO:0007669"/>
    <property type="project" value="InterPro"/>
</dbReference>
<dbReference type="PANTHER" id="PTHR31410">
    <property type="entry name" value="TRANSMEMBRANE PROTEIN 246"/>
    <property type="match status" value="1"/>
</dbReference>
<dbReference type="OrthoDB" id="2016523at2759"/>
<dbReference type="CTD" id="84302"/>